<proteinExistence type="predicted"/>
<dbReference type="Pfam" id="PF12796">
    <property type="entry name" value="Ank_2"/>
    <property type="match status" value="2"/>
</dbReference>
<dbReference type="SMART" id="SM00248">
    <property type="entry name" value="ANK"/>
    <property type="match status" value="8"/>
</dbReference>
<dbReference type="OrthoDB" id="194358at2759"/>
<feature type="repeat" description="ANK" evidence="1">
    <location>
        <begin position="149"/>
        <end position="181"/>
    </location>
</feature>
<comment type="caution">
    <text evidence="3">The sequence shown here is derived from an EMBL/GenBank/DDBJ whole genome shotgun (WGS) entry which is preliminary data.</text>
</comment>
<keyword evidence="1" id="KW-0040">ANK repeat</keyword>
<reference evidence="3" key="1">
    <citation type="submission" date="2021-02" db="EMBL/GenBank/DDBJ databases">
        <authorList>
            <person name="Palmer J.M."/>
        </authorList>
    </citation>
    <scope>NUCLEOTIDE SEQUENCE</scope>
    <source>
        <strain evidence="3">SCRP23</strain>
    </source>
</reference>
<evidence type="ECO:0000313" key="3">
    <source>
        <dbReference type="EMBL" id="KAG7394400.1"/>
    </source>
</evidence>
<feature type="region of interest" description="Disordered" evidence="2">
    <location>
        <begin position="524"/>
        <end position="584"/>
    </location>
</feature>
<dbReference type="Pfam" id="PF00023">
    <property type="entry name" value="Ank"/>
    <property type="match status" value="2"/>
</dbReference>
<dbReference type="PANTHER" id="PTHR24198">
    <property type="entry name" value="ANKYRIN REPEAT AND PROTEIN KINASE DOMAIN-CONTAINING PROTEIN"/>
    <property type="match status" value="1"/>
</dbReference>
<dbReference type="AlphaFoldDB" id="A0A8T1WRH2"/>
<dbReference type="PROSITE" id="PS50088">
    <property type="entry name" value="ANK_REPEAT"/>
    <property type="match status" value="6"/>
</dbReference>
<evidence type="ECO:0000313" key="4">
    <source>
        <dbReference type="Proteomes" id="UP000693981"/>
    </source>
</evidence>
<gene>
    <name evidence="3" type="ORF">PHYBOEH_005243</name>
</gene>
<feature type="compositionally biased region" description="Basic and acidic residues" evidence="2">
    <location>
        <begin position="524"/>
        <end position="536"/>
    </location>
</feature>
<dbReference type="PANTHER" id="PTHR24198:SF165">
    <property type="entry name" value="ANKYRIN REPEAT-CONTAINING PROTEIN-RELATED"/>
    <property type="match status" value="1"/>
</dbReference>
<protein>
    <submittedName>
        <fullName evidence="3">Uncharacterized protein</fullName>
    </submittedName>
</protein>
<dbReference type="Proteomes" id="UP000693981">
    <property type="component" value="Unassembled WGS sequence"/>
</dbReference>
<sequence length="761" mass="84683">MASLQERLRLMNEEPRRRQRGQVPDAQVAAALRFQQNFVHRSVEFRTHEISDCADSLDELRNGKREAQESRHMMWEDHYAAQLQGDERQRSAAKMHKLRQETAMLTQLKTDSDKWNMAIDLKLLEFIDATLSVASEDVRRVYFASTNKAGQSPLHRACKTNSIQLVQLLLGLGADLTAKDFMQKSVFHLMAELRLTELFKCLAAMLTDETKEILLGIDANGFSLLHLAAANGSDGILNELLTTSGNEKIKLMVNLVTTEEKQTALHLAALRGHVACARLLLDVAGAKADMYDAKSYNPLHLALHQTFNIDQLVDTFLSYSPQGQLYAIVNALDKESGQSCLHTAIIKNFRQVALAMIRSGNAQINAATRDGGWTALHLAVITEEIEVVQELLTAGATLDAIDADGQTPLLQACLGGQLEVVRFLLDAGANPSHQNKQAHSPLHYLAAFCRDRQLLRDIIAGGADVNAKSMKLNTPMHFAAMNGNEVATQVLLEHGASASVINEDKKSVVYLAKKWRHRSVEDLVRPPEETDEKSDIRSSSASKSKPSSPSHLVQLRALAHARKTPHTRPRTALAMTTRSEESEAESLYDFEDDELILPPSVPWPISVDSRRNSNISSNSNNGVNSNVSSTSNGNCRSFGELRERFFGQRSPLKPVVLARDRQKSVMEELVASRVKLEEVSVPINAHITRFSRRLVVEPVRIPWEMTVPVSHSSQSDALSCQRKLKPSIRTNIGLLRDHLAHAPQLHWPHQARHPVFRKTSS</sequence>
<evidence type="ECO:0000256" key="2">
    <source>
        <dbReference type="SAM" id="MobiDB-lite"/>
    </source>
</evidence>
<feature type="compositionally biased region" description="Low complexity" evidence="2">
    <location>
        <begin position="538"/>
        <end position="550"/>
    </location>
</feature>
<evidence type="ECO:0000256" key="1">
    <source>
        <dbReference type="PROSITE-ProRule" id="PRU00023"/>
    </source>
</evidence>
<feature type="repeat" description="ANK" evidence="1">
    <location>
        <begin position="404"/>
        <end position="436"/>
    </location>
</feature>
<dbReference type="InterPro" id="IPR002110">
    <property type="entry name" value="Ankyrin_rpt"/>
</dbReference>
<accession>A0A8T1WRH2</accession>
<feature type="repeat" description="ANK" evidence="1">
    <location>
        <begin position="471"/>
        <end position="503"/>
    </location>
</feature>
<keyword evidence="4" id="KW-1185">Reference proteome</keyword>
<feature type="compositionally biased region" description="Basic residues" evidence="2">
    <location>
        <begin position="559"/>
        <end position="569"/>
    </location>
</feature>
<dbReference type="EMBL" id="JAGDFL010000275">
    <property type="protein sequence ID" value="KAG7394400.1"/>
    <property type="molecule type" value="Genomic_DNA"/>
</dbReference>
<organism evidence="3 4">
    <name type="scientific">Phytophthora boehmeriae</name>
    <dbReference type="NCBI Taxonomy" id="109152"/>
    <lineage>
        <taxon>Eukaryota</taxon>
        <taxon>Sar</taxon>
        <taxon>Stramenopiles</taxon>
        <taxon>Oomycota</taxon>
        <taxon>Peronosporomycetes</taxon>
        <taxon>Peronosporales</taxon>
        <taxon>Peronosporaceae</taxon>
        <taxon>Phytophthora</taxon>
    </lineage>
</organism>
<feature type="repeat" description="ANK" evidence="1">
    <location>
        <begin position="371"/>
        <end position="403"/>
    </location>
</feature>
<name>A0A8T1WRH2_9STRA</name>
<feature type="repeat" description="ANK" evidence="1">
    <location>
        <begin position="437"/>
        <end position="470"/>
    </location>
</feature>
<dbReference type="PROSITE" id="PS50297">
    <property type="entry name" value="ANK_REP_REGION"/>
    <property type="match status" value="5"/>
</dbReference>
<feature type="repeat" description="ANK" evidence="1">
    <location>
        <begin position="260"/>
        <end position="282"/>
    </location>
</feature>